<name>A0A1I4VAH2_9GAMM</name>
<dbReference type="PANTHER" id="PTHR35841:SF1">
    <property type="entry name" value="PHOSPHONATES-BINDING PERIPLASMIC PROTEIN"/>
    <property type="match status" value="1"/>
</dbReference>
<evidence type="ECO:0000256" key="1">
    <source>
        <dbReference type="SAM" id="Phobius"/>
    </source>
</evidence>
<accession>A0A1I4VAH2</accession>
<dbReference type="Proteomes" id="UP000198575">
    <property type="component" value="Unassembled WGS sequence"/>
</dbReference>
<keyword evidence="3" id="KW-1185">Reference proteome</keyword>
<organism evidence="2 3">
    <name type="scientific">Dokdonella immobilis</name>
    <dbReference type="NCBI Taxonomy" id="578942"/>
    <lineage>
        <taxon>Bacteria</taxon>
        <taxon>Pseudomonadati</taxon>
        <taxon>Pseudomonadota</taxon>
        <taxon>Gammaproteobacteria</taxon>
        <taxon>Lysobacterales</taxon>
        <taxon>Rhodanobacteraceae</taxon>
        <taxon>Dokdonella</taxon>
    </lineage>
</organism>
<dbReference type="Pfam" id="PF12974">
    <property type="entry name" value="Phosphonate-bd"/>
    <property type="match status" value="1"/>
</dbReference>
<keyword evidence="1" id="KW-0472">Membrane</keyword>
<reference evidence="2 3" key="1">
    <citation type="submission" date="2016-10" db="EMBL/GenBank/DDBJ databases">
        <authorList>
            <person name="de Groot N.N."/>
        </authorList>
    </citation>
    <scope>NUCLEOTIDE SEQUENCE [LARGE SCALE GENOMIC DNA]</scope>
    <source>
        <strain evidence="2 3">CGMCC 1.7659</strain>
    </source>
</reference>
<dbReference type="AlphaFoldDB" id="A0A1I4VAH2"/>
<dbReference type="EMBL" id="FOVF01000001">
    <property type="protein sequence ID" value="SFM98195.1"/>
    <property type="molecule type" value="Genomic_DNA"/>
</dbReference>
<evidence type="ECO:0000313" key="2">
    <source>
        <dbReference type="EMBL" id="SFM98195.1"/>
    </source>
</evidence>
<keyword evidence="1" id="KW-0812">Transmembrane</keyword>
<evidence type="ECO:0000313" key="3">
    <source>
        <dbReference type="Proteomes" id="UP000198575"/>
    </source>
</evidence>
<dbReference type="STRING" id="578942.SAMN05216289_101270"/>
<dbReference type="SUPFAM" id="SSF53850">
    <property type="entry name" value="Periplasmic binding protein-like II"/>
    <property type="match status" value="1"/>
</dbReference>
<proteinExistence type="predicted"/>
<dbReference type="PANTHER" id="PTHR35841">
    <property type="entry name" value="PHOSPHONATES-BINDING PERIPLASMIC PROTEIN"/>
    <property type="match status" value="1"/>
</dbReference>
<protein>
    <submittedName>
        <fullName evidence="2">Phosphonate transport system substrate-binding protein</fullName>
    </submittedName>
</protein>
<sequence length="335" mass="37545">MDAAACGGVAGAWIRLRCHRLRQGIHVFRSSCCLLLLVVGLAMALTPLKLARAEDSSKALVLGRVSDDPKAQYEPTKALLDYVVARMGNVGIREGRILMARDALQMASYLRRGRVDWVAETAGGAMLLQRRAGAEPFLISDRNGVRRYHTVYFARRDGDVKSIDDLRGHRIAFQNRTSTSAYFIPSMEILDRGMPMEILGSPFDPPVSNSVGYVFARTERNIATWVHKGLVDVGAVSNLDWTNPTHVPEFFKSDFVVLRESAEVPRGVEVVRKDLDPVVRARLREVLLAMKDDPAAVGLLDRFHLSMRFYDLDERDRRDLKRLRKGIATIGVEIE</sequence>
<feature type="transmembrane region" description="Helical" evidence="1">
    <location>
        <begin position="27"/>
        <end position="48"/>
    </location>
</feature>
<gene>
    <name evidence="2" type="ORF">SAMN05216289_101270</name>
</gene>
<keyword evidence="1" id="KW-1133">Transmembrane helix</keyword>
<dbReference type="Gene3D" id="3.40.190.10">
    <property type="entry name" value="Periplasmic binding protein-like II"/>
    <property type="match status" value="2"/>
</dbReference>